<proteinExistence type="predicted"/>
<dbReference type="InterPro" id="IPR023393">
    <property type="entry name" value="START-like_dom_sf"/>
</dbReference>
<dbReference type="RefSeq" id="XP_058331177.1">
    <property type="nucleotide sequence ID" value="XM_058475437.1"/>
</dbReference>
<gene>
    <name evidence="3" type="ORF">N7468_006141</name>
</gene>
<dbReference type="GeneID" id="83202740"/>
<dbReference type="Gene3D" id="3.30.530.20">
    <property type="match status" value="1"/>
</dbReference>
<sequence>MADLQAALCCLSPTTWDAIPSRDPAALRAYLNDLSAQARLIIESVPEQPPLDEANLSIAPQPINPNRPSAAAILHLSKARASEILTSPIAATESTVPGQWSKPVKTSSAKVNPLHLPIYKLPGADGKGHWFSRRSAYTGLLFTRWQMKLSGELGYRLRLNQQQSQKGRPPYQAVRGIGAERLVEDIKVKSEDGARVIGRVQVYYSSAIFPKPTTPRDFLSLIVSWEVVADVLAGNDWEEGEGTRKRARRWMMVSRPCEHPDVPPRQNYIRGQYESVEFTRELPVYNKEGAERDDAQRKLNPVEWVMVTRSDPGGNIPRWVVEMGTPNGIAQDAVKFLEWACQDDDHKEHIHCKAGTTVQPHQHDQHEPGVDVPAEEDGHRRSEEPGELKYDSDTEFEHHRLIASFTYLDNAGLQRYAPQTPLDYLLPESSRYLAAVSPAQEDGYPTEQKEVLQTEPVATMATTTSKESTEPEFNDGDSREKASVAFSATSIVRSTVDTTPDTCAIEKMALNKKGKLSSHEKRPAKLAERKRDVAAQLDHIRFETQALIVDASSAPSQAGTAEGSSKKQDRASAVLLVAAGDPSSEQLSSGPGSSVHQGVVSSNASSVKSRHNHIYQDPVRSRLLNEEH</sequence>
<dbReference type="SUPFAM" id="SSF55961">
    <property type="entry name" value="Bet v1-like"/>
    <property type="match status" value="1"/>
</dbReference>
<feature type="region of interest" description="Disordered" evidence="1">
    <location>
        <begin position="580"/>
        <end position="628"/>
    </location>
</feature>
<feature type="compositionally biased region" description="Basic and acidic residues" evidence="1">
    <location>
        <begin position="376"/>
        <end position="390"/>
    </location>
</feature>
<dbReference type="Pfam" id="PF11274">
    <property type="entry name" value="DUF3074"/>
    <property type="match status" value="1"/>
</dbReference>
<evidence type="ECO:0000313" key="4">
    <source>
        <dbReference type="Proteomes" id="UP001150941"/>
    </source>
</evidence>
<feature type="region of interest" description="Disordered" evidence="1">
    <location>
        <begin position="357"/>
        <end position="390"/>
    </location>
</feature>
<feature type="compositionally biased region" description="Basic and acidic residues" evidence="1">
    <location>
        <begin position="619"/>
        <end position="628"/>
    </location>
</feature>
<feature type="compositionally biased region" description="Low complexity" evidence="1">
    <location>
        <begin position="582"/>
        <end position="594"/>
    </location>
</feature>
<feature type="compositionally biased region" description="Polar residues" evidence="1">
    <location>
        <begin position="595"/>
        <end position="607"/>
    </location>
</feature>
<comment type="caution">
    <text evidence="3">The sequence shown here is derived from an EMBL/GenBank/DDBJ whole genome shotgun (WGS) entry which is preliminary data.</text>
</comment>
<dbReference type="OrthoDB" id="5403181at2759"/>
<feature type="domain" description="DUF3074" evidence="2">
    <location>
        <begin position="130"/>
        <end position="340"/>
    </location>
</feature>
<evidence type="ECO:0000259" key="2">
    <source>
        <dbReference type="Pfam" id="PF11274"/>
    </source>
</evidence>
<accession>A0A9W9TNM3</accession>
<dbReference type="AlphaFoldDB" id="A0A9W9TNM3"/>
<dbReference type="PANTHER" id="PTHR19308:SF14">
    <property type="entry name" value="START DOMAIN-CONTAINING PROTEIN"/>
    <property type="match status" value="1"/>
</dbReference>
<organism evidence="3 4">
    <name type="scientific">Penicillium chermesinum</name>
    <dbReference type="NCBI Taxonomy" id="63820"/>
    <lineage>
        <taxon>Eukaryota</taxon>
        <taxon>Fungi</taxon>
        <taxon>Dikarya</taxon>
        <taxon>Ascomycota</taxon>
        <taxon>Pezizomycotina</taxon>
        <taxon>Eurotiomycetes</taxon>
        <taxon>Eurotiomycetidae</taxon>
        <taxon>Eurotiales</taxon>
        <taxon>Aspergillaceae</taxon>
        <taxon>Penicillium</taxon>
    </lineage>
</organism>
<dbReference type="InterPro" id="IPR051213">
    <property type="entry name" value="START_lipid_transfer"/>
</dbReference>
<keyword evidence="4" id="KW-1185">Reference proteome</keyword>
<name>A0A9W9TNM3_9EURO</name>
<dbReference type="InterPro" id="IPR024500">
    <property type="entry name" value="DUF3074"/>
</dbReference>
<protein>
    <recommendedName>
        <fullName evidence="2">DUF3074 domain-containing protein</fullName>
    </recommendedName>
</protein>
<evidence type="ECO:0000256" key="1">
    <source>
        <dbReference type="SAM" id="MobiDB-lite"/>
    </source>
</evidence>
<dbReference type="EMBL" id="JAPQKS010000004">
    <property type="protein sequence ID" value="KAJ5233185.1"/>
    <property type="molecule type" value="Genomic_DNA"/>
</dbReference>
<dbReference type="Proteomes" id="UP001150941">
    <property type="component" value="Unassembled WGS sequence"/>
</dbReference>
<reference evidence="3" key="2">
    <citation type="journal article" date="2023" name="IMA Fungus">
        <title>Comparative genomic study of the Penicillium genus elucidates a diverse pangenome and 15 lateral gene transfer events.</title>
        <authorList>
            <person name="Petersen C."/>
            <person name="Sorensen T."/>
            <person name="Nielsen M.R."/>
            <person name="Sondergaard T.E."/>
            <person name="Sorensen J.L."/>
            <person name="Fitzpatrick D.A."/>
            <person name="Frisvad J.C."/>
            <person name="Nielsen K.L."/>
        </authorList>
    </citation>
    <scope>NUCLEOTIDE SEQUENCE</scope>
    <source>
        <strain evidence="3">IBT 19713</strain>
    </source>
</reference>
<dbReference type="PANTHER" id="PTHR19308">
    <property type="entry name" value="PHOSPHATIDYLCHOLINE TRANSFER PROTEIN"/>
    <property type="match status" value="1"/>
</dbReference>
<reference evidence="3" key="1">
    <citation type="submission" date="2022-11" db="EMBL/GenBank/DDBJ databases">
        <authorList>
            <person name="Petersen C."/>
        </authorList>
    </citation>
    <scope>NUCLEOTIDE SEQUENCE</scope>
    <source>
        <strain evidence="3">IBT 19713</strain>
    </source>
</reference>
<evidence type="ECO:0000313" key="3">
    <source>
        <dbReference type="EMBL" id="KAJ5233185.1"/>
    </source>
</evidence>
<feature type="region of interest" description="Disordered" evidence="1">
    <location>
        <begin position="461"/>
        <end position="480"/>
    </location>
</feature>